<evidence type="ECO:0000256" key="1">
    <source>
        <dbReference type="ARBA" id="ARBA00008591"/>
    </source>
</evidence>
<dbReference type="InterPro" id="IPR018445">
    <property type="entry name" value="Put_Phosphate_transp_reg"/>
</dbReference>
<dbReference type="RefSeq" id="WP_089732607.1">
    <property type="nucleotide sequence ID" value="NZ_FNIA01000007.1"/>
</dbReference>
<organism evidence="2 3">
    <name type="scientific">Haloarchaeobius iranensis</name>
    <dbReference type="NCBI Taxonomy" id="996166"/>
    <lineage>
        <taxon>Archaea</taxon>
        <taxon>Methanobacteriati</taxon>
        <taxon>Methanobacteriota</taxon>
        <taxon>Stenosarchaea group</taxon>
        <taxon>Halobacteria</taxon>
        <taxon>Halobacteriales</taxon>
        <taxon>Halorubellaceae</taxon>
        <taxon>Haloarchaeobius</taxon>
    </lineage>
</organism>
<keyword evidence="3" id="KW-1185">Reference proteome</keyword>
<dbReference type="Proteomes" id="UP000199370">
    <property type="component" value="Unassembled WGS sequence"/>
</dbReference>
<dbReference type="STRING" id="996166.SAMN05192554_10798"/>
<proteinExistence type="inferred from homology"/>
<sequence>MPSTDGMTDELLAKTSTFLQHVTESTETLATALDAYGTDGDAFERELSRLVAVESACDNTLHELRRTVGSELDPSFSGAYLRKSDLLELYTHVDRIPTELERFARQLRATEPSLTDSQLATFVEMTDHIDTAARTLTAAISTFVERLVTGGTGGDPTATVERVAALESACDQLKYDALGAAFDGDEETSAALLVRDLLVCLDAAMNAVEDAADHLLFASGTTLP</sequence>
<dbReference type="EMBL" id="FNIA01000007">
    <property type="protein sequence ID" value="SDM78151.1"/>
    <property type="molecule type" value="Genomic_DNA"/>
</dbReference>
<dbReference type="Pfam" id="PF01865">
    <property type="entry name" value="PhoU_div"/>
    <property type="match status" value="1"/>
</dbReference>
<name>A0A1G9W1T2_9EURY</name>
<dbReference type="AlphaFoldDB" id="A0A1G9W1T2"/>
<accession>A0A1G9W1T2</accession>
<dbReference type="Gene3D" id="1.20.58.220">
    <property type="entry name" value="Phosphate transport system protein phou homolog 2, domain 2"/>
    <property type="match status" value="1"/>
</dbReference>
<evidence type="ECO:0000313" key="2">
    <source>
        <dbReference type="EMBL" id="SDM78151.1"/>
    </source>
</evidence>
<dbReference type="InterPro" id="IPR038078">
    <property type="entry name" value="PhoU-like_sf"/>
</dbReference>
<dbReference type="OrthoDB" id="337588at2157"/>
<evidence type="ECO:0000313" key="3">
    <source>
        <dbReference type="Proteomes" id="UP000199370"/>
    </source>
</evidence>
<gene>
    <name evidence="2" type="ORF">SAMN05192554_10798</name>
</gene>
<protein>
    <submittedName>
        <fullName evidence="2">Uncharacterized conserved protein YkaA, UPF0111/DUF47 family</fullName>
    </submittedName>
</protein>
<reference evidence="2 3" key="1">
    <citation type="submission" date="2016-10" db="EMBL/GenBank/DDBJ databases">
        <authorList>
            <person name="de Groot N.N."/>
        </authorList>
    </citation>
    <scope>NUCLEOTIDE SEQUENCE [LARGE SCALE GENOMIC DNA]</scope>
    <source>
        <strain evidence="3">EB21,IBRC-M 10013,KCTC 4048</strain>
    </source>
</reference>
<comment type="similarity">
    <text evidence="1">Belongs to the UPF0111 family.</text>
</comment>